<dbReference type="PANTHER" id="PTHR40051:SF1">
    <property type="entry name" value="YOLD-LIKE FAMILY PROTEIN"/>
    <property type="match status" value="1"/>
</dbReference>
<dbReference type="Pfam" id="PF08863">
    <property type="entry name" value="YolD"/>
    <property type="match status" value="1"/>
</dbReference>
<gene>
    <name evidence="1" type="ORF">E4U82_05725</name>
</gene>
<dbReference type="PANTHER" id="PTHR40051">
    <property type="entry name" value="IG HYPOTHETICAL 15966"/>
    <property type="match status" value="1"/>
</dbReference>
<accession>A0A4Y9AEW2</accession>
<dbReference type="Proteomes" id="UP000298484">
    <property type="component" value="Unassembled WGS sequence"/>
</dbReference>
<dbReference type="EMBL" id="SRHY01000004">
    <property type="protein sequence ID" value="TFJ93882.1"/>
    <property type="molecule type" value="Genomic_DNA"/>
</dbReference>
<sequence length="110" mass="12888">MSMPNDRGSIKWTSLMMPEHIELLKEMWVEDDKNSKPVLDEQQVEFLNVQLQEAFEDQDTVCLRIYENDAMIELTGVVAKLDNQTSSVLLNRFNRPDKRIAFQNILQLVF</sequence>
<dbReference type="OrthoDB" id="1644322at2"/>
<evidence type="ECO:0000313" key="2">
    <source>
        <dbReference type="Proteomes" id="UP000298484"/>
    </source>
</evidence>
<reference evidence="1 2" key="1">
    <citation type="submission" date="2019-03" db="EMBL/GenBank/DDBJ databases">
        <title>Genome sequence of Lentibacillus salicampi ATCC BAA-719.</title>
        <authorList>
            <person name="Maclea K.S."/>
            <person name="Simoes Junior M."/>
        </authorList>
    </citation>
    <scope>NUCLEOTIDE SEQUENCE [LARGE SCALE GENOMIC DNA]</scope>
    <source>
        <strain evidence="1 2">ATCC BAA-719</strain>
    </source>
</reference>
<keyword evidence="2" id="KW-1185">Reference proteome</keyword>
<dbReference type="AlphaFoldDB" id="A0A4Y9AEW2"/>
<proteinExistence type="predicted"/>
<name>A0A4Y9AEW2_9BACI</name>
<evidence type="ECO:0000313" key="1">
    <source>
        <dbReference type="EMBL" id="TFJ93882.1"/>
    </source>
</evidence>
<protein>
    <submittedName>
        <fullName evidence="1">YolD-like family protein</fullName>
    </submittedName>
</protein>
<organism evidence="1 2">
    <name type="scientific">Lentibacillus salicampi</name>
    <dbReference type="NCBI Taxonomy" id="175306"/>
    <lineage>
        <taxon>Bacteria</taxon>
        <taxon>Bacillati</taxon>
        <taxon>Bacillota</taxon>
        <taxon>Bacilli</taxon>
        <taxon>Bacillales</taxon>
        <taxon>Bacillaceae</taxon>
        <taxon>Lentibacillus</taxon>
    </lineage>
</organism>
<dbReference type="InterPro" id="IPR014962">
    <property type="entry name" value="YolD"/>
</dbReference>
<comment type="caution">
    <text evidence="1">The sequence shown here is derived from an EMBL/GenBank/DDBJ whole genome shotgun (WGS) entry which is preliminary data.</text>
</comment>